<keyword evidence="1" id="KW-0175">Coiled coil</keyword>
<dbReference type="PANTHER" id="PTHR40070">
    <property type="entry name" value="UPF0478 PROTEIN YTXG"/>
    <property type="match status" value="1"/>
</dbReference>
<dbReference type="Pfam" id="PF06103">
    <property type="entry name" value="DUF948"/>
    <property type="match status" value="1"/>
</dbReference>
<sequence length="158" mass="17496">MDSAIWWYIALAIVVVGLIIAGIGVFLFIKGMKEPMKEIKGSADNLKGRMDKLKLETSSLSHTANELKEDMQVKSEKVTVFVDAAKGTKNSVLDLNSAVRTQTVNIASRVDNDRQSVAQADQWSDTVIGLLNFWQDRKAAKKNQSDHLLIPISGKRPQ</sequence>
<dbReference type="RefSeq" id="WP_176294968.1">
    <property type="nucleotide sequence ID" value="NZ_CP051177.1"/>
</dbReference>
<keyword evidence="4" id="KW-1185">Reference proteome</keyword>
<reference evidence="3 4" key="1">
    <citation type="submission" date="2020-04" db="EMBL/GenBank/DDBJ databases">
        <authorList>
            <person name="Pajer P."/>
            <person name="Broz P."/>
        </authorList>
    </citation>
    <scope>NUCLEOTIDE SEQUENCE [LARGE SCALE GENOMIC DNA]</scope>
    <source>
        <strain evidence="4">NRL-ATB46093</strain>
    </source>
</reference>
<keyword evidence="2" id="KW-0472">Membrane</keyword>
<feature type="transmembrane region" description="Helical" evidence="2">
    <location>
        <begin position="6"/>
        <end position="29"/>
    </location>
</feature>
<dbReference type="InterPro" id="IPR009293">
    <property type="entry name" value="UPF0478"/>
</dbReference>
<organism evidence="3 4">
    <name type="scientific">Planococcus glaciei</name>
    <dbReference type="NCBI Taxonomy" id="459472"/>
    <lineage>
        <taxon>Bacteria</taxon>
        <taxon>Bacillati</taxon>
        <taxon>Bacillota</taxon>
        <taxon>Bacilli</taxon>
        <taxon>Bacillales</taxon>
        <taxon>Caryophanaceae</taxon>
        <taxon>Planococcus</taxon>
    </lineage>
</organism>
<name>A0A7H8QFB0_9BACL</name>
<keyword evidence="2" id="KW-1133">Transmembrane helix</keyword>
<evidence type="ECO:0000313" key="4">
    <source>
        <dbReference type="Proteomes" id="UP000509222"/>
    </source>
</evidence>
<reference evidence="4" key="2">
    <citation type="submission" date="2020-06" db="EMBL/GenBank/DDBJ databases">
        <title>Isolation of Planomicrobium glaciei.</title>
        <authorList>
            <person name="Malisova L."/>
            <person name="Safrankova R."/>
            <person name="Jakubu V."/>
            <person name="Spanelova P."/>
        </authorList>
    </citation>
    <scope>NUCLEOTIDE SEQUENCE [LARGE SCALE GENOMIC DNA]</scope>
    <source>
        <strain evidence="4">NRL-ATB46093</strain>
    </source>
</reference>
<dbReference type="EMBL" id="CP051177">
    <property type="protein sequence ID" value="QKX52222.1"/>
    <property type="molecule type" value="Genomic_DNA"/>
</dbReference>
<dbReference type="Proteomes" id="UP000509222">
    <property type="component" value="Chromosome"/>
</dbReference>
<keyword evidence="2" id="KW-0812">Transmembrane</keyword>
<evidence type="ECO:0000256" key="1">
    <source>
        <dbReference type="SAM" id="Coils"/>
    </source>
</evidence>
<evidence type="ECO:0000256" key="2">
    <source>
        <dbReference type="SAM" id="Phobius"/>
    </source>
</evidence>
<evidence type="ECO:0000313" key="3">
    <source>
        <dbReference type="EMBL" id="QKX52222.1"/>
    </source>
</evidence>
<protein>
    <submittedName>
        <fullName evidence="3">DUF948 domain-containing protein</fullName>
    </submittedName>
</protein>
<gene>
    <name evidence="3" type="ORF">HF394_17490</name>
</gene>
<accession>A0A7H8QFB0</accession>
<proteinExistence type="predicted"/>
<dbReference type="AlphaFoldDB" id="A0A7H8QFB0"/>
<dbReference type="PANTHER" id="PTHR40070:SF1">
    <property type="entry name" value="UPF0478 PROTEIN YTXG"/>
    <property type="match status" value="1"/>
</dbReference>
<feature type="coiled-coil region" evidence="1">
    <location>
        <begin position="36"/>
        <end position="70"/>
    </location>
</feature>